<evidence type="ECO:0000313" key="2">
    <source>
        <dbReference type="EnsemblPlants" id="AUR62020798-RA:cds"/>
    </source>
</evidence>
<name>A0A803LZ97_CHEQI</name>
<reference evidence="2" key="1">
    <citation type="journal article" date="2017" name="Nature">
        <title>The genome of Chenopodium quinoa.</title>
        <authorList>
            <person name="Jarvis D.E."/>
            <person name="Ho Y.S."/>
            <person name="Lightfoot D.J."/>
            <person name="Schmoeckel S.M."/>
            <person name="Li B."/>
            <person name="Borm T.J.A."/>
            <person name="Ohyanagi H."/>
            <person name="Mineta K."/>
            <person name="Michell C.T."/>
            <person name="Saber N."/>
            <person name="Kharbatia N.M."/>
            <person name="Rupper R.R."/>
            <person name="Sharp A.R."/>
            <person name="Dally N."/>
            <person name="Boughton B.A."/>
            <person name="Woo Y.H."/>
            <person name="Gao G."/>
            <person name="Schijlen E.G.W.M."/>
            <person name="Guo X."/>
            <person name="Momin A.A."/>
            <person name="Negrao S."/>
            <person name="Al-Babili S."/>
            <person name="Gehring C."/>
            <person name="Roessner U."/>
            <person name="Jung C."/>
            <person name="Murphy K."/>
            <person name="Arold S.T."/>
            <person name="Gojobori T."/>
            <person name="van der Linden C.G."/>
            <person name="van Loo E.N."/>
            <person name="Jellen E.N."/>
            <person name="Maughan P.J."/>
            <person name="Tester M."/>
        </authorList>
    </citation>
    <scope>NUCLEOTIDE SEQUENCE [LARGE SCALE GENOMIC DNA]</scope>
    <source>
        <strain evidence="2">cv. PI 614886</strain>
    </source>
</reference>
<sequence>MGANSFKKLGFTSRNKGRAIPGRSWLASDKPQGCGEKVLCSNSSRTACALKGLGDVKARISEGLVH</sequence>
<reference evidence="2" key="2">
    <citation type="submission" date="2021-03" db="UniProtKB">
        <authorList>
            <consortium name="EnsemblPlants"/>
        </authorList>
    </citation>
    <scope>IDENTIFICATION</scope>
</reference>
<accession>A0A803LZ97</accession>
<dbReference type="EnsemblPlants" id="AUR62020798-RA">
    <property type="protein sequence ID" value="AUR62020798-RA:cds"/>
    <property type="gene ID" value="AUR62020798"/>
</dbReference>
<dbReference type="Proteomes" id="UP000596660">
    <property type="component" value="Unplaced"/>
</dbReference>
<keyword evidence="3" id="KW-1185">Reference proteome</keyword>
<dbReference type="AlphaFoldDB" id="A0A803LZ97"/>
<organism evidence="2 3">
    <name type="scientific">Chenopodium quinoa</name>
    <name type="common">Quinoa</name>
    <dbReference type="NCBI Taxonomy" id="63459"/>
    <lineage>
        <taxon>Eukaryota</taxon>
        <taxon>Viridiplantae</taxon>
        <taxon>Streptophyta</taxon>
        <taxon>Embryophyta</taxon>
        <taxon>Tracheophyta</taxon>
        <taxon>Spermatophyta</taxon>
        <taxon>Magnoliopsida</taxon>
        <taxon>eudicotyledons</taxon>
        <taxon>Gunneridae</taxon>
        <taxon>Pentapetalae</taxon>
        <taxon>Caryophyllales</taxon>
        <taxon>Chenopodiaceae</taxon>
        <taxon>Chenopodioideae</taxon>
        <taxon>Atripliceae</taxon>
        <taxon>Chenopodium</taxon>
    </lineage>
</organism>
<feature type="region of interest" description="Disordered" evidence="1">
    <location>
        <begin position="1"/>
        <end position="24"/>
    </location>
</feature>
<evidence type="ECO:0000313" key="3">
    <source>
        <dbReference type="Proteomes" id="UP000596660"/>
    </source>
</evidence>
<dbReference type="Gramene" id="AUR62020798-RA">
    <property type="protein sequence ID" value="AUR62020798-RA:cds"/>
    <property type="gene ID" value="AUR62020798"/>
</dbReference>
<evidence type="ECO:0000256" key="1">
    <source>
        <dbReference type="SAM" id="MobiDB-lite"/>
    </source>
</evidence>
<protein>
    <submittedName>
        <fullName evidence="2">Uncharacterized protein</fullName>
    </submittedName>
</protein>
<proteinExistence type="predicted"/>